<name>A0A942YWD2_9BACI</name>
<dbReference type="Proteomes" id="UP000679749">
    <property type="component" value="Unassembled WGS sequence"/>
</dbReference>
<proteinExistence type="predicted"/>
<gene>
    <name evidence="1" type="ORF">KHA99_15765</name>
</gene>
<dbReference type="RefSeq" id="WP_213118427.1">
    <property type="nucleotide sequence ID" value="NZ_JAGYPF010000003.1"/>
</dbReference>
<organism evidence="1 2">
    <name type="scientific">Neobacillus rhizophilus</name>
    <dbReference type="NCBI Taxonomy" id="2833579"/>
    <lineage>
        <taxon>Bacteria</taxon>
        <taxon>Bacillati</taxon>
        <taxon>Bacillota</taxon>
        <taxon>Bacilli</taxon>
        <taxon>Bacillales</taxon>
        <taxon>Bacillaceae</taxon>
        <taxon>Neobacillus</taxon>
    </lineage>
</organism>
<sequence length="76" mass="8679">MFFKPINVTIDDFKVNNLDHLSSISFGTTVKVGRNVCAKKTQGYGQQHADYCVRTFNSHYVLDDDVIDQFSAKFNK</sequence>
<accession>A0A942YWD2</accession>
<reference evidence="1" key="1">
    <citation type="submission" date="2021-05" db="EMBL/GenBank/DDBJ databases">
        <title>Novel Bacillus species.</title>
        <authorList>
            <person name="Liu G."/>
        </authorList>
    </citation>
    <scope>NUCLEOTIDE SEQUENCE</scope>
    <source>
        <strain evidence="1">FJAT-49825</strain>
    </source>
</reference>
<dbReference type="AlphaFoldDB" id="A0A942YWD2"/>
<keyword evidence="2" id="KW-1185">Reference proteome</keyword>
<evidence type="ECO:0000313" key="1">
    <source>
        <dbReference type="EMBL" id="MBS4213915.1"/>
    </source>
</evidence>
<evidence type="ECO:0000313" key="2">
    <source>
        <dbReference type="Proteomes" id="UP000679749"/>
    </source>
</evidence>
<protein>
    <submittedName>
        <fullName evidence="1">Uncharacterized protein</fullName>
    </submittedName>
</protein>
<comment type="caution">
    <text evidence="1">The sequence shown here is derived from an EMBL/GenBank/DDBJ whole genome shotgun (WGS) entry which is preliminary data.</text>
</comment>
<dbReference type="EMBL" id="JAGYPF010000003">
    <property type="protein sequence ID" value="MBS4213915.1"/>
    <property type="molecule type" value="Genomic_DNA"/>
</dbReference>